<dbReference type="OrthoDB" id="1657402at2759"/>
<evidence type="ECO:0000313" key="11">
    <source>
        <dbReference type="EMBL" id="PSS38131.1"/>
    </source>
</evidence>
<dbReference type="AlphaFoldDB" id="A0A2R6S750"/>
<accession>A0A2R6S750</accession>
<dbReference type="Gene3D" id="2.60.390.10">
    <property type="entry name" value="Beta-galactosidase, domain 3"/>
    <property type="match status" value="1"/>
</dbReference>
<evidence type="ECO:0000256" key="9">
    <source>
        <dbReference type="SAM" id="Phobius"/>
    </source>
</evidence>
<dbReference type="InterPro" id="IPR025972">
    <property type="entry name" value="BetaGal_dom3"/>
</dbReference>
<keyword evidence="9" id="KW-0472">Membrane</keyword>
<name>A0A2R6S750_9APHY</name>
<dbReference type="STRING" id="98765.A0A2R6S750"/>
<dbReference type="Gene3D" id="3.20.20.80">
    <property type="entry name" value="Glycosidases"/>
    <property type="match status" value="1"/>
</dbReference>
<dbReference type="InterPro" id="IPR001944">
    <property type="entry name" value="Glycoside_Hdrlase_35"/>
</dbReference>
<dbReference type="InterPro" id="IPR036833">
    <property type="entry name" value="BetaGal_dom3_sf"/>
</dbReference>
<dbReference type="Pfam" id="PF13364">
    <property type="entry name" value="BetaGal_ABD2"/>
    <property type="match status" value="2"/>
</dbReference>
<dbReference type="EMBL" id="MLYV02000002">
    <property type="protein sequence ID" value="PSS38131.1"/>
    <property type="molecule type" value="Genomic_DNA"/>
</dbReference>
<dbReference type="SMART" id="SM01029">
    <property type="entry name" value="BetaGal_dom2"/>
    <property type="match status" value="1"/>
</dbReference>
<evidence type="ECO:0000256" key="7">
    <source>
        <dbReference type="ARBA" id="ARBA00023295"/>
    </source>
</evidence>
<dbReference type="InterPro" id="IPR017853">
    <property type="entry name" value="GH"/>
</dbReference>
<keyword evidence="9" id="KW-0812">Transmembrane</keyword>
<dbReference type="Pfam" id="PF01301">
    <property type="entry name" value="Glyco_hydro_35"/>
    <property type="match status" value="1"/>
</dbReference>
<keyword evidence="5" id="KW-0378">Hydrolase</keyword>
<dbReference type="GO" id="GO:0004565">
    <property type="term" value="F:beta-galactosidase activity"/>
    <property type="evidence" value="ECO:0007669"/>
    <property type="project" value="UniProtKB-EC"/>
</dbReference>
<dbReference type="Pfam" id="PF10435">
    <property type="entry name" value="BetaGal_dom2"/>
    <property type="match status" value="1"/>
</dbReference>
<evidence type="ECO:0000313" key="12">
    <source>
        <dbReference type="Proteomes" id="UP000186601"/>
    </source>
</evidence>
<evidence type="ECO:0000256" key="3">
    <source>
        <dbReference type="ARBA" id="ARBA00012756"/>
    </source>
</evidence>
<reference evidence="11 12" key="1">
    <citation type="submission" date="2018-02" db="EMBL/GenBank/DDBJ databases">
        <title>Genome sequence of the basidiomycete white-rot fungus Phlebia centrifuga.</title>
        <authorList>
            <person name="Granchi Z."/>
            <person name="Peng M."/>
            <person name="de Vries R.P."/>
            <person name="Hilden K."/>
            <person name="Makela M.R."/>
            <person name="Grigoriev I."/>
            <person name="Riley R."/>
        </authorList>
    </citation>
    <scope>NUCLEOTIDE SEQUENCE [LARGE SCALE GENOMIC DNA]</scope>
    <source>
        <strain evidence="11 12">FBCC195</strain>
    </source>
</reference>
<dbReference type="InterPro" id="IPR018954">
    <property type="entry name" value="Betagal_dom2"/>
</dbReference>
<dbReference type="Gene3D" id="2.102.20.10">
    <property type="entry name" value="Beta-galactosidase, domain 2"/>
    <property type="match status" value="1"/>
</dbReference>
<evidence type="ECO:0000256" key="4">
    <source>
        <dbReference type="ARBA" id="ARBA00022729"/>
    </source>
</evidence>
<dbReference type="SUPFAM" id="SSF117100">
    <property type="entry name" value="Beta-galactosidase LacA, domain 3"/>
    <property type="match status" value="1"/>
</dbReference>
<comment type="caution">
    <text evidence="11">The sequence shown here is derived from an EMBL/GenBank/DDBJ whole genome shotgun (WGS) entry which is preliminary data.</text>
</comment>
<evidence type="ECO:0000256" key="2">
    <source>
        <dbReference type="ARBA" id="ARBA00009809"/>
    </source>
</evidence>
<keyword evidence="4" id="KW-0732">Signal</keyword>
<dbReference type="SUPFAM" id="SSF49785">
    <property type="entry name" value="Galactose-binding domain-like"/>
    <property type="match status" value="2"/>
</dbReference>
<protein>
    <recommendedName>
        <fullName evidence="3">beta-galactosidase</fullName>
        <ecNumber evidence="3">3.2.1.23</ecNumber>
    </recommendedName>
</protein>
<proteinExistence type="inferred from homology"/>
<dbReference type="InterPro" id="IPR037110">
    <property type="entry name" value="Betagal_dom2_sf"/>
</dbReference>
<comment type="catalytic activity">
    <reaction evidence="1">
        <text>Hydrolysis of terminal non-reducing beta-D-galactose residues in beta-D-galactosides.</text>
        <dbReference type="EC" id="3.2.1.23"/>
    </reaction>
</comment>
<dbReference type="PANTHER" id="PTHR23421">
    <property type="entry name" value="BETA-GALACTOSIDASE RELATED"/>
    <property type="match status" value="1"/>
</dbReference>
<gene>
    <name evidence="11" type="ORF">PHLCEN_2v38</name>
</gene>
<dbReference type="Proteomes" id="UP000186601">
    <property type="component" value="Unassembled WGS sequence"/>
</dbReference>
<dbReference type="Gene3D" id="2.60.120.260">
    <property type="entry name" value="Galactose-binding domain-like"/>
    <property type="match status" value="2"/>
</dbReference>
<dbReference type="SUPFAM" id="SSF51445">
    <property type="entry name" value="(Trans)glycosidases"/>
    <property type="match status" value="1"/>
</dbReference>
<dbReference type="InterPro" id="IPR008979">
    <property type="entry name" value="Galactose-bd-like_sf"/>
</dbReference>
<keyword evidence="6" id="KW-0325">Glycoprotein</keyword>
<evidence type="ECO:0000256" key="6">
    <source>
        <dbReference type="ARBA" id="ARBA00023180"/>
    </source>
</evidence>
<keyword evidence="9" id="KW-1133">Transmembrane helix</keyword>
<evidence type="ECO:0000259" key="10">
    <source>
        <dbReference type="SMART" id="SM01029"/>
    </source>
</evidence>
<dbReference type="InterPro" id="IPR025300">
    <property type="entry name" value="BetaGal_jelly_roll_dom"/>
</dbReference>
<dbReference type="PRINTS" id="PR00742">
    <property type="entry name" value="GLHYDRLASE35"/>
</dbReference>
<evidence type="ECO:0000256" key="5">
    <source>
        <dbReference type="ARBA" id="ARBA00022801"/>
    </source>
</evidence>
<evidence type="ECO:0000256" key="8">
    <source>
        <dbReference type="RuleBase" id="RU003679"/>
    </source>
</evidence>
<dbReference type="Pfam" id="PF13363">
    <property type="entry name" value="BetaGal_dom3"/>
    <property type="match status" value="1"/>
</dbReference>
<keyword evidence="7" id="KW-0326">Glycosidase</keyword>
<dbReference type="SUPFAM" id="SSF51011">
    <property type="entry name" value="Glycosyl hydrolase domain"/>
    <property type="match status" value="1"/>
</dbReference>
<evidence type="ECO:0000256" key="1">
    <source>
        <dbReference type="ARBA" id="ARBA00001412"/>
    </source>
</evidence>
<sequence>MTAEKDWHDVHGSYASTASLKNVQQASKDAPRPATISMFWHKYRSWALSAAISLGLCLLIWPTSLRTRAKEIAPQALFTNVDPPRHSTNLTDAVQWDNYTLFLEGQRVFLQTYNDPGEGSNFINGTGAVDIYGLDSYPQGFDCSNPQVWSPVVTNYHTYHEKVNPSEPWYMPEFQGGSFDPWGGPGFDACEVLTGPDFQDVFYKQNWASNVKLISYYMIYGGTNWGGLAEPGVYTSYDYGASIRESRALSPKFDELKRQALFLRSSPDFRKTDWIGDSTTSIPGVAVNDSAAFVTFLQNPDTGAGFYIVRQANSSSTTQISFQLTVSTSEGQITLPRNVDGIALNGRQSKVVVTDYSFGKFNKLLYSTANILFAGVIGDQDVIFLYGDLDQGSEFSFGSLTVDIAPNSLGPGLTPLFTHQNSTAPLILYADTETASTFWNPVIPASGDFGSYWQFGSNNTILVGGPYLVRNATVSSNGKLALRGDLNASTPLTLVLPSNINSVTWNGEAVKITNTQNVPGLFTGQLELKTHSSAIHIPTLSSWKFKDSLPEVQPGFDDSTWVIADHTTTNITKPLFGDGRVLYGCDYGFCENTVLWRGHFTATGLETSVNLTINGGTAFAASVWINNHFIATTSGGTGSEQTNAIYTFSSGSVQRGRDNVITVIQDGMGNDEDPTEKSPRGIPGFKLNNGNFTTWKVQGKLGGYTQYPDKTRGLLNEGGLFGERQGWHLPGFDTSSWTSRSLSQSLPNGPGIGFFVTTFNLNVPSGVDAMMSFVFDNVDQPYRALLFVNGWQFGKRVANIGPQFKFPVPEGILDYSGKNTVAVALWVLGETNVTPSLQLVLDGVVDGGVGPIAVNNPTWSPRSIS</sequence>
<keyword evidence="12" id="KW-1185">Reference proteome</keyword>
<organism evidence="11 12">
    <name type="scientific">Hermanssonia centrifuga</name>
    <dbReference type="NCBI Taxonomy" id="98765"/>
    <lineage>
        <taxon>Eukaryota</taxon>
        <taxon>Fungi</taxon>
        <taxon>Dikarya</taxon>
        <taxon>Basidiomycota</taxon>
        <taxon>Agaricomycotina</taxon>
        <taxon>Agaricomycetes</taxon>
        <taxon>Polyporales</taxon>
        <taxon>Meruliaceae</taxon>
        <taxon>Hermanssonia</taxon>
    </lineage>
</organism>
<dbReference type="GO" id="GO:0005975">
    <property type="term" value="P:carbohydrate metabolic process"/>
    <property type="evidence" value="ECO:0007669"/>
    <property type="project" value="InterPro"/>
</dbReference>
<comment type="similarity">
    <text evidence="2 8">Belongs to the glycosyl hydrolase 35 family.</text>
</comment>
<dbReference type="EC" id="3.2.1.23" evidence="3"/>
<dbReference type="InterPro" id="IPR031330">
    <property type="entry name" value="Gly_Hdrlase_35_cat"/>
</dbReference>
<feature type="transmembrane region" description="Helical" evidence="9">
    <location>
        <begin position="46"/>
        <end position="65"/>
    </location>
</feature>
<feature type="domain" description="Beta-galactosidase" evidence="10">
    <location>
        <begin position="275"/>
        <end position="438"/>
    </location>
</feature>